<keyword evidence="8" id="KW-1185">Reference proteome</keyword>
<dbReference type="EC" id="3.6.1.9" evidence="6"/>
<dbReference type="GO" id="GO:0036218">
    <property type="term" value="F:dTTP diphosphatase activity"/>
    <property type="evidence" value="ECO:0007669"/>
    <property type="project" value="RHEA"/>
</dbReference>
<reference evidence="8" key="2">
    <citation type="submission" date="2015-04" db="EMBL/GenBank/DDBJ databases">
        <title>A butyrogenic pathway from the amino acid lysine in a human gut commensal.</title>
        <authorList>
            <person name="de Vos W.M."/>
            <person name="Bui N.T.P."/>
            <person name="Plugge C.M."/>
            <person name="Ritari J."/>
        </authorList>
    </citation>
    <scope>NUCLEOTIDE SEQUENCE [LARGE SCALE GENOMIC DNA]</scope>
    <source>
        <strain evidence="8">AF211</strain>
    </source>
</reference>
<dbReference type="NCBIfam" id="TIGR00172">
    <property type="entry name" value="maf"/>
    <property type="match status" value="1"/>
</dbReference>
<keyword evidence="4 6" id="KW-0378">Hydrolase</keyword>
<dbReference type="eggNOG" id="COG0424">
    <property type="taxonomic scope" value="Bacteria"/>
</dbReference>
<dbReference type="RefSeq" id="WP_058116838.1">
    <property type="nucleotide sequence ID" value="NZ_CP011307.1"/>
</dbReference>
<comment type="function">
    <text evidence="6">Nucleoside triphosphate pyrophosphatase that hydrolyzes dTTP and UTP. May have a dual role in cell division arrest and in preventing the incorporation of modified nucleotides into cellular nucleic acids.</text>
</comment>
<comment type="similarity">
    <text evidence="6">Belongs to the Maf family. YhdE subfamily.</text>
</comment>
<accession>A0A0S2VZS9</accession>
<dbReference type="PANTHER" id="PTHR43213:SF5">
    <property type="entry name" value="BIFUNCTIONAL DTTP_UTP PYROPHOSPHATASE_METHYLTRANSFERASE PROTEIN-RELATED"/>
    <property type="match status" value="1"/>
</dbReference>
<sequence>MKIILASGSPRRRQLLEQVGLRGFVVRASDVDESARPGLTPAEMVEELSARKAAAVVREAPKDGLVLAADTVVALEGAVLGKPASPEEAARMLAALSGRTHQVYTGLTLAGPGAVRTEHEVTAVTFRALSGAEIAAYVATGEPMDKAGAYGIQGLGALLVQRLEGDYFNVMGLPLCRLGRMLRAFGVELLSPDGH</sequence>
<protein>
    <recommendedName>
        <fullName evidence="6">dTTP/UTP pyrophosphatase</fullName>
        <shortName evidence="6">dTTPase/UTPase</shortName>
        <ecNumber evidence="6">3.6.1.9</ecNumber>
    </recommendedName>
    <alternativeName>
        <fullName evidence="6">Nucleoside triphosphate pyrophosphatase</fullName>
    </alternativeName>
    <alternativeName>
        <fullName evidence="6">Nucleotide pyrophosphatase</fullName>
        <shortName evidence="6">Nucleotide PPase</shortName>
    </alternativeName>
</protein>
<evidence type="ECO:0000256" key="4">
    <source>
        <dbReference type="ARBA" id="ARBA00022801"/>
    </source>
</evidence>
<dbReference type="GO" id="GO:0036221">
    <property type="term" value="F:UTP diphosphatase activity"/>
    <property type="evidence" value="ECO:0007669"/>
    <property type="project" value="RHEA"/>
</dbReference>
<feature type="site" description="Important for substrate specificity" evidence="6">
    <location>
        <position position="11"/>
    </location>
</feature>
<dbReference type="Gene3D" id="3.90.950.10">
    <property type="match status" value="1"/>
</dbReference>
<dbReference type="STRING" id="1297617.IB211_00220"/>
<dbReference type="Pfam" id="PF02545">
    <property type="entry name" value="Maf"/>
    <property type="match status" value="1"/>
</dbReference>
<dbReference type="PANTHER" id="PTHR43213">
    <property type="entry name" value="BIFUNCTIONAL DTTP/UTP PYROPHOSPHATASE/METHYLTRANSFERASE PROTEIN-RELATED"/>
    <property type="match status" value="1"/>
</dbReference>
<name>A0A0S2VZS9_9FIRM</name>
<evidence type="ECO:0000256" key="2">
    <source>
        <dbReference type="ARBA" id="ARBA00004496"/>
    </source>
</evidence>
<comment type="catalytic activity">
    <reaction evidence="6">
        <text>UTP + H2O = UMP + diphosphate + H(+)</text>
        <dbReference type="Rhea" id="RHEA:29395"/>
        <dbReference type="ChEBI" id="CHEBI:15377"/>
        <dbReference type="ChEBI" id="CHEBI:15378"/>
        <dbReference type="ChEBI" id="CHEBI:33019"/>
        <dbReference type="ChEBI" id="CHEBI:46398"/>
        <dbReference type="ChEBI" id="CHEBI:57865"/>
        <dbReference type="EC" id="3.6.1.9"/>
    </reaction>
</comment>
<comment type="cofactor">
    <cofactor evidence="1 6">
        <name>a divalent metal cation</name>
        <dbReference type="ChEBI" id="CHEBI:60240"/>
    </cofactor>
</comment>
<dbReference type="SUPFAM" id="SSF52972">
    <property type="entry name" value="ITPase-like"/>
    <property type="match status" value="1"/>
</dbReference>
<evidence type="ECO:0000313" key="8">
    <source>
        <dbReference type="Proteomes" id="UP000064844"/>
    </source>
</evidence>
<dbReference type="InterPro" id="IPR029001">
    <property type="entry name" value="ITPase-like_fam"/>
</dbReference>
<dbReference type="EMBL" id="CP011307">
    <property type="protein sequence ID" value="ALP92616.1"/>
    <property type="molecule type" value="Genomic_DNA"/>
</dbReference>
<feature type="active site" description="Proton acceptor" evidence="6">
    <location>
        <position position="70"/>
    </location>
</feature>
<evidence type="ECO:0000256" key="5">
    <source>
        <dbReference type="ARBA" id="ARBA00023080"/>
    </source>
</evidence>
<dbReference type="HAMAP" id="MF_00528">
    <property type="entry name" value="Maf"/>
    <property type="match status" value="1"/>
</dbReference>
<dbReference type="Proteomes" id="UP000064844">
    <property type="component" value="Chromosome"/>
</dbReference>
<dbReference type="PIRSF" id="PIRSF006305">
    <property type="entry name" value="Maf"/>
    <property type="match status" value="1"/>
</dbReference>
<keyword evidence="5 6" id="KW-0546">Nucleotide metabolism</keyword>
<feature type="site" description="Important for substrate specificity" evidence="6">
    <location>
        <position position="71"/>
    </location>
</feature>
<dbReference type="FunFam" id="3.90.950.10:FF:000005">
    <property type="entry name" value="7-methyl-GTP pyrophosphatase"/>
    <property type="match status" value="1"/>
</dbReference>
<comment type="caution">
    <text evidence="6">Lacks conserved residue(s) required for the propagation of feature annotation.</text>
</comment>
<dbReference type="AlphaFoldDB" id="A0A0S2VZS9"/>
<dbReference type="InterPro" id="IPR003697">
    <property type="entry name" value="Maf-like"/>
</dbReference>
<feature type="site" description="Important for substrate specificity" evidence="6">
    <location>
        <position position="153"/>
    </location>
</feature>
<comment type="subcellular location">
    <subcellularLocation>
        <location evidence="2 6">Cytoplasm</location>
    </subcellularLocation>
</comment>
<gene>
    <name evidence="7" type="ORF">IB211_00220</name>
</gene>
<evidence type="ECO:0000256" key="1">
    <source>
        <dbReference type="ARBA" id="ARBA00001968"/>
    </source>
</evidence>
<evidence type="ECO:0000256" key="6">
    <source>
        <dbReference type="HAMAP-Rule" id="MF_00528"/>
    </source>
</evidence>
<comment type="catalytic activity">
    <reaction evidence="6">
        <text>dTTP + H2O = dTMP + diphosphate + H(+)</text>
        <dbReference type="Rhea" id="RHEA:28534"/>
        <dbReference type="ChEBI" id="CHEBI:15377"/>
        <dbReference type="ChEBI" id="CHEBI:15378"/>
        <dbReference type="ChEBI" id="CHEBI:33019"/>
        <dbReference type="ChEBI" id="CHEBI:37568"/>
        <dbReference type="ChEBI" id="CHEBI:63528"/>
        <dbReference type="EC" id="3.6.1.9"/>
    </reaction>
</comment>
<dbReference type="GO" id="GO:0005737">
    <property type="term" value="C:cytoplasm"/>
    <property type="evidence" value="ECO:0007669"/>
    <property type="project" value="UniProtKB-SubCell"/>
</dbReference>
<dbReference type="KEGG" id="ibu:IB211_00220"/>
<proteinExistence type="inferred from homology"/>
<evidence type="ECO:0000256" key="3">
    <source>
        <dbReference type="ARBA" id="ARBA00022490"/>
    </source>
</evidence>
<evidence type="ECO:0000313" key="7">
    <source>
        <dbReference type="EMBL" id="ALP92616.1"/>
    </source>
</evidence>
<dbReference type="GO" id="GO:0009117">
    <property type="term" value="P:nucleotide metabolic process"/>
    <property type="evidence" value="ECO:0007669"/>
    <property type="project" value="UniProtKB-KW"/>
</dbReference>
<dbReference type="PATRIC" id="fig|1297617.4.peg.222"/>
<keyword evidence="3 6" id="KW-0963">Cytoplasm</keyword>
<organism evidence="7 8">
    <name type="scientific">Intestinimonas butyriciproducens</name>
    <dbReference type="NCBI Taxonomy" id="1297617"/>
    <lineage>
        <taxon>Bacteria</taxon>
        <taxon>Bacillati</taxon>
        <taxon>Bacillota</taxon>
        <taxon>Clostridia</taxon>
        <taxon>Eubacteriales</taxon>
        <taxon>Intestinimonas</taxon>
    </lineage>
</organism>
<dbReference type="CDD" id="cd00555">
    <property type="entry name" value="Maf"/>
    <property type="match status" value="1"/>
</dbReference>
<reference evidence="7 8" key="1">
    <citation type="journal article" date="2015" name="Nat. Commun.">
        <title>Production of butyrate from lysine and the Amadori product fructoselysine by a human gut commensal.</title>
        <authorList>
            <person name="Bui T.P."/>
            <person name="Ritari J."/>
            <person name="Boeren S."/>
            <person name="de Waard P."/>
            <person name="Plugge C.M."/>
            <person name="de Vos W.M."/>
        </authorList>
    </citation>
    <scope>NUCLEOTIDE SEQUENCE [LARGE SCALE GENOMIC DNA]</scope>
    <source>
        <strain evidence="7 8">AF211</strain>
    </source>
</reference>